<reference evidence="1" key="2">
    <citation type="submission" date="2023-06" db="EMBL/GenBank/DDBJ databases">
        <authorList>
            <consortium name="Lawrence Berkeley National Laboratory"/>
            <person name="Haridas S."/>
            <person name="Hensen N."/>
            <person name="Bonometti L."/>
            <person name="Westerberg I."/>
            <person name="Brannstrom I.O."/>
            <person name="Guillou S."/>
            <person name="Cros-Aarteil S."/>
            <person name="Calhoun S."/>
            <person name="Kuo A."/>
            <person name="Mondo S."/>
            <person name="Pangilinan J."/>
            <person name="Riley R."/>
            <person name="Labutti K."/>
            <person name="Andreopoulos B."/>
            <person name="Lipzen A."/>
            <person name="Chen C."/>
            <person name="Yanf M."/>
            <person name="Daum C."/>
            <person name="Ng V."/>
            <person name="Clum A."/>
            <person name="Steindorff A."/>
            <person name="Ohm R."/>
            <person name="Martin F."/>
            <person name="Silar P."/>
            <person name="Natvig D."/>
            <person name="Lalanne C."/>
            <person name="Gautier V."/>
            <person name="Ament-Velasquez S.L."/>
            <person name="Kruys A."/>
            <person name="Hutchinson M.I."/>
            <person name="Powell A.J."/>
            <person name="Barry K."/>
            <person name="Miller A.N."/>
            <person name="Grigoriev I.V."/>
            <person name="Debuchy R."/>
            <person name="Gladieux P."/>
            <person name="Thoren M.H."/>
            <person name="Johannesson H."/>
        </authorList>
    </citation>
    <scope>NUCLEOTIDE SEQUENCE</scope>
    <source>
        <strain evidence="1">SMH4131-1</strain>
    </source>
</reference>
<protein>
    <submittedName>
        <fullName evidence="1">Uncharacterized protein</fullName>
    </submittedName>
</protein>
<dbReference type="Proteomes" id="UP001286456">
    <property type="component" value="Unassembled WGS sequence"/>
</dbReference>
<evidence type="ECO:0000313" key="2">
    <source>
        <dbReference type="Proteomes" id="UP001286456"/>
    </source>
</evidence>
<evidence type="ECO:0000313" key="1">
    <source>
        <dbReference type="EMBL" id="KAK3336299.1"/>
    </source>
</evidence>
<sequence length="180" mass="21031">MAPSSFWYLSVLTASSRFLELDHAWHFSFRSAGAPVWLLSFLLPYHPMRGDFYRYRFSNINDRLFRDMQIESRLIPDHEHALIVSDRQVRNDWEGTVLEGTAREAWVPTPQLNSISLPTWVRFYSIQVSEHHSYREPPNTLKLVSSSSAWGNRRGTTLSMDSSREVCLLRYAKATQHGRR</sequence>
<gene>
    <name evidence="1" type="ORF">B0T19DRAFT_35342</name>
</gene>
<comment type="caution">
    <text evidence="1">The sequence shown here is derived from an EMBL/GenBank/DDBJ whole genome shotgun (WGS) entry which is preliminary data.</text>
</comment>
<accession>A0AAE0J3N6</accession>
<name>A0AAE0J3N6_9PEZI</name>
<reference evidence="1" key="1">
    <citation type="journal article" date="2023" name="Mol. Phylogenet. Evol.">
        <title>Genome-scale phylogeny and comparative genomics of the fungal order Sordariales.</title>
        <authorList>
            <person name="Hensen N."/>
            <person name="Bonometti L."/>
            <person name="Westerberg I."/>
            <person name="Brannstrom I.O."/>
            <person name="Guillou S."/>
            <person name="Cros-Aarteil S."/>
            <person name="Calhoun S."/>
            <person name="Haridas S."/>
            <person name="Kuo A."/>
            <person name="Mondo S."/>
            <person name="Pangilinan J."/>
            <person name="Riley R."/>
            <person name="LaButti K."/>
            <person name="Andreopoulos B."/>
            <person name="Lipzen A."/>
            <person name="Chen C."/>
            <person name="Yan M."/>
            <person name="Daum C."/>
            <person name="Ng V."/>
            <person name="Clum A."/>
            <person name="Steindorff A."/>
            <person name="Ohm R.A."/>
            <person name="Martin F."/>
            <person name="Silar P."/>
            <person name="Natvig D.O."/>
            <person name="Lalanne C."/>
            <person name="Gautier V."/>
            <person name="Ament-Velasquez S.L."/>
            <person name="Kruys A."/>
            <person name="Hutchinson M.I."/>
            <person name="Powell A.J."/>
            <person name="Barry K."/>
            <person name="Miller A.N."/>
            <person name="Grigoriev I.V."/>
            <person name="Debuchy R."/>
            <person name="Gladieux P."/>
            <person name="Hiltunen Thoren M."/>
            <person name="Johannesson H."/>
        </authorList>
    </citation>
    <scope>NUCLEOTIDE SEQUENCE</scope>
    <source>
        <strain evidence="1">SMH4131-1</strain>
    </source>
</reference>
<organism evidence="1 2">
    <name type="scientific">Cercophora scortea</name>
    <dbReference type="NCBI Taxonomy" id="314031"/>
    <lineage>
        <taxon>Eukaryota</taxon>
        <taxon>Fungi</taxon>
        <taxon>Dikarya</taxon>
        <taxon>Ascomycota</taxon>
        <taxon>Pezizomycotina</taxon>
        <taxon>Sordariomycetes</taxon>
        <taxon>Sordariomycetidae</taxon>
        <taxon>Sordariales</taxon>
        <taxon>Lasiosphaeriaceae</taxon>
        <taxon>Cercophora</taxon>
    </lineage>
</organism>
<keyword evidence="2" id="KW-1185">Reference proteome</keyword>
<proteinExistence type="predicted"/>
<dbReference type="EMBL" id="JAUEPO010000001">
    <property type="protein sequence ID" value="KAK3336299.1"/>
    <property type="molecule type" value="Genomic_DNA"/>
</dbReference>
<dbReference type="AlphaFoldDB" id="A0AAE0J3N6"/>